<organism evidence="1 2">
    <name type="scientific">Xanthobacter autotrophicus (strain ATCC BAA-1158 / Py2)</name>
    <dbReference type="NCBI Taxonomy" id="78245"/>
    <lineage>
        <taxon>Bacteria</taxon>
        <taxon>Pseudomonadati</taxon>
        <taxon>Pseudomonadota</taxon>
        <taxon>Alphaproteobacteria</taxon>
        <taxon>Hyphomicrobiales</taxon>
        <taxon>Xanthobacteraceae</taxon>
        <taxon>Xanthobacter</taxon>
    </lineage>
</organism>
<dbReference type="Pfam" id="PF13262">
    <property type="entry name" value="DUF4054"/>
    <property type="match status" value="1"/>
</dbReference>
<evidence type="ECO:0000313" key="1">
    <source>
        <dbReference type="EMBL" id="ABS68863.1"/>
    </source>
</evidence>
<dbReference type="EMBL" id="CP000781">
    <property type="protein sequence ID" value="ABS68863.1"/>
    <property type="molecule type" value="Genomic_DNA"/>
</dbReference>
<dbReference type="HOGENOM" id="CLU_156390_0_0_5"/>
<dbReference type="InterPro" id="IPR025127">
    <property type="entry name" value="DUF4054"/>
</dbReference>
<dbReference type="OrthoDB" id="8689462at2"/>
<dbReference type="STRING" id="78245.Xaut_3635"/>
<proteinExistence type="predicted"/>
<reference evidence="1 2" key="1">
    <citation type="submission" date="2007-07" db="EMBL/GenBank/DDBJ databases">
        <title>Complete sequence of chromosome of Xanthobacter autotrophicus Py2.</title>
        <authorList>
            <consortium name="US DOE Joint Genome Institute"/>
            <person name="Copeland A."/>
            <person name="Lucas S."/>
            <person name="Lapidus A."/>
            <person name="Barry K."/>
            <person name="Glavina del Rio T."/>
            <person name="Hammon N."/>
            <person name="Israni S."/>
            <person name="Dalin E."/>
            <person name="Tice H."/>
            <person name="Pitluck S."/>
            <person name="Sims D."/>
            <person name="Brettin T."/>
            <person name="Bruce D."/>
            <person name="Detter J.C."/>
            <person name="Han C."/>
            <person name="Tapia R."/>
            <person name="Brainard J."/>
            <person name="Schmutz J."/>
            <person name="Larimer F."/>
            <person name="Land M."/>
            <person name="Hauser L."/>
            <person name="Kyrpides N."/>
            <person name="Kim E."/>
            <person name="Ensigns S.A."/>
            <person name="Richardson P."/>
        </authorList>
    </citation>
    <scope>NUCLEOTIDE SEQUENCE [LARGE SCALE GENOMIC DNA]</scope>
    <source>
        <strain evidence="2">ATCC BAA-1158 / Py2</strain>
    </source>
</reference>
<keyword evidence="2" id="KW-1185">Reference proteome</keyword>
<dbReference type="eggNOG" id="ENOG5032UYJ">
    <property type="taxonomic scope" value="Bacteria"/>
</dbReference>
<accession>A7ILH0</accession>
<protein>
    <submittedName>
        <fullName evidence="1">Putative bacteriophage protein</fullName>
    </submittedName>
</protein>
<dbReference type="AlphaFoldDB" id="A7ILH0"/>
<dbReference type="Proteomes" id="UP000002417">
    <property type="component" value="Chromosome"/>
</dbReference>
<name>A7ILH0_XANP2</name>
<sequence>MSVTASSFRADFPEFTSIVVFPDATVTFWLGLAGKMLSADRWGDLLDYGTELFVAHNLVLAARDQKAASNGGLGGSGSGITSSKTVDKVSVSYDTANAAIEGAGNWNLTSYGTRYIQLARMVGAGGVQL</sequence>
<gene>
    <name evidence="1" type="ordered locus">Xaut_3635</name>
</gene>
<evidence type="ECO:0000313" key="2">
    <source>
        <dbReference type="Proteomes" id="UP000002417"/>
    </source>
</evidence>
<dbReference type="KEGG" id="xau:Xaut_3635"/>